<dbReference type="SUPFAM" id="SSF53098">
    <property type="entry name" value="Ribonuclease H-like"/>
    <property type="match status" value="1"/>
</dbReference>
<comment type="cofactor">
    <cofactor evidence="2">
        <name>Mg(2+)</name>
        <dbReference type="ChEBI" id="CHEBI:18420"/>
    </cofactor>
</comment>
<accession>A0A0J7KGW0</accession>
<dbReference type="EC" id="3.1.26.4" evidence="5"/>
<dbReference type="Pfam" id="PF00075">
    <property type="entry name" value="RNase_H"/>
    <property type="match status" value="1"/>
</dbReference>
<dbReference type="GO" id="GO:0046872">
    <property type="term" value="F:metal ion binding"/>
    <property type="evidence" value="ECO:0007669"/>
    <property type="project" value="UniProtKB-KW"/>
</dbReference>
<dbReference type="PaxDb" id="67767-A0A0J7KGW0"/>
<comment type="catalytic activity">
    <reaction evidence="1">
        <text>Endonucleolytic cleavage to 5'-phosphomonoester.</text>
        <dbReference type="EC" id="3.1.26.4"/>
    </reaction>
</comment>
<keyword evidence="9" id="KW-0378">Hydrolase</keyword>
<dbReference type="Gene3D" id="3.30.420.10">
    <property type="entry name" value="Ribonuclease H-like superfamily/Ribonuclease H"/>
    <property type="match status" value="1"/>
</dbReference>
<keyword evidence="7" id="KW-0479">Metal-binding</keyword>
<evidence type="ECO:0000256" key="1">
    <source>
        <dbReference type="ARBA" id="ARBA00000077"/>
    </source>
</evidence>
<dbReference type="AlphaFoldDB" id="A0A0J7KGW0"/>
<dbReference type="InterPro" id="IPR022892">
    <property type="entry name" value="RNaseHI"/>
</dbReference>
<evidence type="ECO:0000256" key="6">
    <source>
        <dbReference type="ARBA" id="ARBA00022722"/>
    </source>
</evidence>
<dbReference type="GO" id="GO:0003676">
    <property type="term" value="F:nucleic acid binding"/>
    <property type="evidence" value="ECO:0007669"/>
    <property type="project" value="InterPro"/>
</dbReference>
<proteinExistence type="inferred from homology"/>
<gene>
    <name evidence="12" type="ORF">RF55_10892</name>
</gene>
<comment type="similarity">
    <text evidence="3">Belongs to the RNase H family.</text>
</comment>
<dbReference type="PROSITE" id="PS50879">
    <property type="entry name" value="RNASE_H_1"/>
    <property type="match status" value="1"/>
</dbReference>
<dbReference type="InterPro" id="IPR012337">
    <property type="entry name" value="RNaseH-like_sf"/>
</dbReference>
<dbReference type="PANTHER" id="PTHR10642">
    <property type="entry name" value="RIBONUCLEASE H1"/>
    <property type="match status" value="1"/>
</dbReference>
<name>A0A0J7KGW0_LASNI</name>
<dbReference type="OrthoDB" id="407198at2759"/>
<keyword evidence="6" id="KW-0540">Nuclease</keyword>
<keyword evidence="10" id="KW-0460">Magnesium</keyword>
<dbReference type="PANTHER" id="PTHR10642:SF26">
    <property type="entry name" value="RIBONUCLEASE H1"/>
    <property type="match status" value="1"/>
</dbReference>
<evidence type="ECO:0000256" key="4">
    <source>
        <dbReference type="ARBA" id="ARBA00011245"/>
    </source>
</evidence>
<comment type="caution">
    <text evidence="12">The sequence shown here is derived from an EMBL/GenBank/DDBJ whole genome shotgun (WGS) entry which is preliminary data.</text>
</comment>
<organism evidence="12 13">
    <name type="scientific">Lasius niger</name>
    <name type="common">Black garden ant</name>
    <dbReference type="NCBI Taxonomy" id="67767"/>
    <lineage>
        <taxon>Eukaryota</taxon>
        <taxon>Metazoa</taxon>
        <taxon>Ecdysozoa</taxon>
        <taxon>Arthropoda</taxon>
        <taxon>Hexapoda</taxon>
        <taxon>Insecta</taxon>
        <taxon>Pterygota</taxon>
        <taxon>Neoptera</taxon>
        <taxon>Endopterygota</taxon>
        <taxon>Hymenoptera</taxon>
        <taxon>Apocrita</taxon>
        <taxon>Aculeata</taxon>
        <taxon>Formicoidea</taxon>
        <taxon>Formicidae</taxon>
        <taxon>Formicinae</taxon>
        <taxon>Lasius</taxon>
        <taxon>Lasius</taxon>
    </lineage>
</organism>
<evidence type="ECO:0000256" key="9">
    <source>
        <dbReference type="ARBA" id="ARBA00022801"/>
    </source>
</evidence>
<evidence type="ECO:0000313" key="12">
    <source>
        <dbReference type="EMBL" id="KMQ89484.1"/>
    </source>
</evidence>
<evidence type="ECO:0000256" key="2">
    <source>
        <dbReference type="ARBA" id="ARBA00001946"/>
    </source>
</evidence>
<keyword evidence="8" id="KW-0255">Endonuclease</keyword>
<dbReference type="GO" id="GO:0004523">
    <property type="term" value="F:RNA-DNA hybrid ribonuclease activity"/>
    <property type="evidence" value="ECO:0007669"/>
    <property type="project" value="UniProtKB-EC"/>
</dbReference>
<evidence type="ECO:0000256" key="5">
    <source>
        <dbReference type="ARBA" id="ARBA00012180"/>
    </source>
</evidence>
<dbReference type="InterPro" id="IPR002156">
    <property type="entry name" value="RNaseH_domain"/>
</dbReference>
<evidence type="ECO:0000259" key="11">
    <source>
        <dbReference type="PROSITE" id="PS50879"/>
    </source>
</evidence>
<evidence type="ECO:0000256" key="7">
    <source>
        <dbReference type="ARBA" id="ARBA00022723"/>
    </source>
</evidence>
<evidence type="ECO:0000256" key="10">
    <source>
        <dbReference type="ARBA" id="ARBA00022842"/>
    </source>
</evidence>
<dbReference type="EMBL" id="LBMM01007726">
    <property type="protein sequence ID" value="KMQ89484.1"/>
    <property type="molecule type" value="Genomic_DNA"/>
</dbReference>
<dbReference type="InterPro" id="IPR036397">
    <property type="entry name" value="RNaseH_sf"/>
</dbReference>
<dbReference type="CDD" id="cd09278">
    <property type="entry name" value="RNase_HI_prokaryote_like"/>
    <property type="match status" value="1"/>
</dbReference>
<evidence type="ECO:0000313" key="13">
    <source>
        <dbReference type="Proteomes" id="UP000036403"/>
    </source>
</evidence>
<dbReference type="GO" id="GO:0043137">
    <property type="term" value="P:DNA replication, removal of RNA primer"/>
    <property type="evidence" value="ECO:0007669"/>
    <property type="project" value="TreeGrafter"/>
</dbReference>
<evidence type="ECO:0000256" key="3">
    <source>
        <dbReference type="ARBA" id="ARBA00005300"/>
    </source>
</evidence>
<reference evidence="12 13" key="1">
    <citation type="submission" date="2015-04" db="EMBL/GenBank/DDBJ databases">
        <title>Lasius niger genome sequencing.</title>
        <authorList>
            <person name="Konorov E.A."/>
            <person name="Nikitin M.A."/>
            <person name="Kirill M.V."/>
            <person name="Chang P."/>
        </authorList>
    </citation>
    <scope>NUCLEOTIDE SEQUENCE [LARGE SCALE GENOMIC DNA]</scope>
    <source>
        <tissue evidence="12">Whole</tissue>
    </source>
</reference>
<evidence type="ECO:0000256" key="8">
    <source>
        <dbReference type="ARBA" id="ARBA00022759"/>
    </source>
</evidence>
<comment type="subunit">
    <text evidence="4">Monomer.</text>
</comment>
<sequence length="99" mass="11366">MELTAAIKALEALKRPCRVILHTDSTYVKQGITTWLKGWIAKGWKTASKKPVLNRDLWEKLNQEVSRHQIEWKWVKGHAGEQGNERADVLATRGMEEIS</sequence>
<protein>
    <recommendedName>
        <fullName evidence="5">ribonuclease H</fullName>
        <ecNumber evidence="5">3.1.26.4</ecNumber>
    </recommendedName>
</protein>
<dbReference type="Proteomes" id="UP000036403">
    <property type="component" value="Unassembled WGS sequence"/>
</dbReference>
<feature type="domain" description="RNase H type-1" evidence="11">
    <location>
        <begin position="1"/>
        <end position="96"/>
    </location>
</feature>
<dbReference type="STRING" id="67767.A0A0J7KGW0"/>
<keyword evidence="13" id="KW-1185">Reference proteome</keyword>
<dbReference type="InterPro" id="IPR050092">
    <property type="entry name" value="RNase_H"/>
</dbReference>